<evidence type="ECO:0000256" key="1">
    <source>
        <dbReference type="ARBA" id="ARBA00006484"/>
    </source>
</evidence>
<dbReference type="STRING" id="1200352.A606_10860"/>
<dbReference type="GO" id="GO:0016491">
    <property type="term" value="F:oxidoreductase activity"/>
    <property type="evidence" value="ECO:0007669"/>
    <property type="project" value="UniProtKB-KW"/>
</dbReference>
<evidence type="ECO:0000313" key="4">
    <source>
        <dbReference type="Proteomes" id="UP000014809"/>
    </source>
</evidence>
<dbReference type="PROSITE" id="PS00061">
    <property type="entry name" value="ADH_SHORT"/>
    <property type="match status" value="1"/>
</dbReference>
<dbReference type="PATRIC" id="fig|1200352.3.peg.2219"/>
<dbReference type="EMBL" id="CP003696">
    <property type="protein sequence ID" value="AGP31811.1"/>
    <property type="molecule type" value="Genomic_DNA"/>
</dbReference>
<accession>S4XGZ1</accession>
<reference evidence="3 4" key="1">
    <citation type="submission" date="2012-06" db="EMBL/GenBank/DDBJ databases">
        <title>Complete genome sequence of Corynebacterium terpenotabidum Y-11 (=DSM 44721).</title>
        <authorList>
            <person name="Ruckert C."/>
            <person name="Albersmeier A."/>
            <person name="Al-Dilaimi A."/>
            <person name="Szczepanowski R."/>
            <person name="Kalinowski J."/>
        </authorList>
    </citation>
    <scope>NUCLEOTIDE SEQUENCE [LARGE SCALE GENOMIC DNA]</scope>
    <source>
        <strain evidence="3 4">Y-11</strain>
    </source>
</reference>
<sequence>MFAAMTFTTLITGASSGLGAEFARQSAALGHDLALCARRTGRLDELAAEITAAHPSVTVRTYALDVTDADEVRTVFRTADADTGGLDRVLVNAGLGKGRFIGSGKPEANRETVMTNAVGALAQAEAAMELFRAADGGRGAGHLVLVSSVTAVRGNRRAMTTYGATKAFVANLGEGLQAELVRAGTPIDVTVLLPGFIESEMTVRSGEANRQPFMVSTEVGVRSMLAAVEKRRRKAYVPAWPWRLIVGLLRIAPLRVVARMS</sequence>
<organism evidence="3 4">
    <name type="scientific">Corynebacterium terpenotabidum Y-11</name>
    <dbReference type="NCBI Taxonomy" id="1200352"/>
    <lineage>
        <taxon>Bacteria</taxon>
        <taxon>Bacillati</taxon>
        <taxon>Actinomycetota</taxon>
        <taxon>Actinomycetes</taxon>
        <taxon>Mycobacteriales</taxon>
        <taxon>Corynebacteriaceae</taxon>
        <taxon>Corynebacterium</taxon>
    </lineage>
</organism>
<dbReference type="OrthoDB" id="9797538at2"/>
<dbReference type="GO" id="GO:0016020">
    <property type="term" value="C:membrane"/>
    <property type="evidence" value="ECO:0007669"/>
    <property type="project" value="TreeGrafter"/>
</dbReference>
<dbReference type="Proteomes" id="UP000014809">
    <property type="component" value="Chromosome"/>
</dbReference>
<dbReference type="PRINTS" id="PR00081">
    <property type="entry name" value="GDHRDH"/>
</dbReference>
<dbReference type="NCBIfam" id="NF006099">
    <property type="entry name" value="PRK08251.1"/>
    <property type="match status" value="1"/>
</dbReference>
<dbReference type="Pfam" id="PF00106">
    <property type="entry name" value="adh_short"/>
    <property type="match status" value="1"/>
</dbReference>
<dbReference type="InterPro" id="IPR036291">
    <property type="entry name" value="NAD(P)-bd_dom_sf"/>
</dbReference>
<dbReference type="AlphaFoldDB" id="S4XGZ1"/>
<dbReference type="InterPro" id="IPR002347">
    <property type="entry name" value="SDR_fam"/>
</dbReference>
<dbReference type="PANTHER" id="PTHR44196">
    <property type="entry name" value="DEHYDROGENASE/REDUCTASE SDR FAMILY MEMBER 7B"/>
    <property type="match status" value="1"/>
</dbReference>
<dbReference type="InterPro" id="IPR020904">
    <property type="entry name" value="Sc_DH/Rdtase_CS"/>
</dbReference>
<dbReference type="SUPFAM" id="SSF51735">
    <property type="entry name" value="NAD(P)-binding Rossmann-fold domains"/>
    <property type="match status" value="1"/>
</dbReference>
<comment type="similarity">
    <text evidence="1">Belongs to the short-chain dehydrogenases/reductases (SDR) family.</text>
</comment>
<keyword evidence="2" id="KW-0560">Oxidoreductase</keyword>
<name>S4XGZ1_9CORY</name>
<protein>
    <submittedName>
        <fullName evidence="3">Short chain dehydrogenase</fullName>
    </submittedName>
</protein>
<evidence type="ECO:0000256" key="2">
    <source>
        <dbReference type="ARBA" id="ARBA00023002"/>
    </source>
</evidence>
<evidence type="ECO:0000313" key="3">
    <source>
        <dbReference type="EMBL" id="AGP31811.1"/>
    </source>
</evidence>
<dbReference type="PANTHER" id="PTHR44196:SF1">
    <property type="entry name" value="DEHYDROGENASE_REDUCTASE SDR FAMILY MEMBER 7B"/>
    <property type="match status" value="1"/>
</dbReference>
<dbReference type="eggNOG" id="COG0300">
    <property type="taxonomic scope" value="Bacteria"/>
</dbReference>
<proteinExistence type="inferred from homology"/>
<dbReference type="KEGG" id="cter:A606_10860"/>
<keyword evidence="4" id="KW-1185">Reference proteome</keyword>
<gene>
    <name evidence="3" type="ORF">A606_10860</name>
</gene>
<dbReference type="HOGENOM" id="CLU_010194_2_1_11"/>
<dbReference type="Gene3D" id="3.40.50.720">
    <property type="entry name" value="NAD(P)-binding Rossmann-like Domain"/>
    <property type="match status" value="1"/>
</dbReference>